<sequence length="130" mass="14348">DVHLRVFKWPSMEVILDENDAHTTVKDLSFSSDEKYLVSLGSGSSCSVWDVSSSKIVASLPKENALHPLGVNYFLVYSLIASKAIHVLMFALLLFSCFHMIEHLRCSCGSLACDSGQYPGVSDVALCFWI</sequence>
<evidence type="ECO:0000256" key="4">
    <source>
        <dbReference type="ARBA" id="ARBA00022692"/>
    </source>
</evidence>
<keyword evidence="14" id="KW-1185">Reference proteome</keyword>
<dbReference type="Gene3D" id="2.130.10.10">
    <property type="entry name" value="YVTN repeat-like/Quinoprotein amine dehydrogenase"/>
    <property type="match status" value="1"/>
</dbReference>
<dbReference type="PANTHER" id="PTHR23284:SF0">
    <property type="entry name" value="PROLACTIN REGULATORY ELEMENT-BINDING PROTEIN"/>
    <property type="match status" value="1"/>
</dbReference>
<evidence type="ECO:0000256" key="11">
    <source>
        <dbReference type="PROSITE-ProRule" id="PRU00221"/>
    </source>
</evidence>
<dbReference type="GO" id="GO:0015031">
    <property type="term" value="P:protein transport"/>
    <property type="evidence" value="ECO:0007669"/>
    <property type="project" value="UniProtKB-KW"/>
</dbReference>
<keyword evidence="2" id="KW-0813">Transport</keyword>
<dbReference type="GO" id="GO:0006888">
    <property type="term" value="P:endoplasmic reticulum to Golgi vesicle-mediated transport"/>
    <property type="evidence" value="ECO:0007669"/>
    <property type="project" value="TreeGrafter"/>
</dbReference>
<keyword evidence="10 12" id="KW-0472">Membrane</keyword>
<dbReference type="InterPro" id="IPR015943">
    <property type="entry name" value="WD40/YVTN_repeat-like_dom_sf"/>
</dbReference>
<dbReference type="InterPro" id="IPR001680">
    <property type="entry name" value="WD40_rpt"/>
</dbReference>
<evidence type="ECO:0000313" key="14">
    <source>
        <dbReference type="Proteomes" id="UP000631114"/>
    </source>
</evidence>
<accession>A0A835IKF4</accession>
<dbReference type="GO" id="GO:0003400">
    <property type="term" value="P:regulation of COPII vesicle coating"/>
    <property type="evidence" value="ECO:0007669"/>
    <property type="project" value="TreeGrafter"/>
</dbReference>
<dbReference type="PANTHER" id="PTHR23284">
    <property type="entry name" value="PROLACTIN REGULATORY ELEMENT BINDING PROTEIN"/>
    <property type="match status" value="1"/>
</dbReference>
<dbReference type="AlphaFoldDB" id="A0A835IKF4"/>
<feature type="transmembrane region" description="Helical" evidence="12">
    <location>
        <begin position="74"/>
        <end position="95"/>
    </location>
</feature>
<evidence type="ECO:0000256" key="12">
    <source>
        <dbReference type="SAM" id="Phobius"/>
    </source>
</evidence>
<dbReference type="EMBL" id="JADFTS010000002">
    <property type="protein sequence ID" value="KAF9618784.1"/>
    <property type="molecule type" value="Genomic_DNA"/>
</dbReference>
<comment type="caution">
    <text evidence="13">The sequence shown here is derived from an EMBL/GenBank/DDBJ whole genome shotgun (WGS) entry which is preliminary data.</text>
</comment>
<evidence type="ECO:0000256" key="3">
    <source>
        <dbReference type="ARBA" id="ARBA00022574"/>
    </source>
</evidence>
<dbReference type="Proteomes" id="UP000631114">
    <property type="component" value="Unassembled WGS sequence"/>
</dbReference>
<name>A0A835IKF4_9MAGN</name>
<reference evidence="13 14" key="1">
    <citation type="submission" date="2020-10" db="EMBL/GenBank/DDBJ databases">
        <title>The Coptis chinensis genome and diversification of protoberbering-type alkaloids.</title>
        <authorList>
            <person name="Wang B."/>
            <person name="Shu S."/>
            <person name="Song C."/>
            <person name="Liu Y."/>
        </authorList>
    </citation>
    <scope>NUCLEOTIDE SEQUENCE [LARGE SCALE GENOMIC DNA]</scope>
    <source>
        <strain evidence="13">HL-2020</strain>
        <tissue evidence="13">Leaf</tissue>
    </source>
</reference>
<comment type="subcellular location">
    <subcellularLocation>
        <location evidence="1">Endoplasmic reticulum membrane</location>
        <topology evidence="1">Single-pass membrane protein</topology>
    </subcellularLocation>
</comment>
<dbReference type="GO" id="GO:0005085">
    <property type="term" value="F:guanyl-nucleotide exchange factor activity"/>
    <property type="evidence" value="ECO:0007669"/>
    <property type="project" value="InterPro"/>
</dbReference>
<evidence type="ECO:0000256" key="10">
    <source>
        <dbReference type="ARBA" id="ARBA00023136"/>
    </source>
</evidence>
<evidence type="ECO:0000256" key="5">
    <source>
        <dbReference type="ARBA" id="ARBA00022737"/>
    </source>
</evidence>
<keyword evidence="6" id="KW-0256">Endoplasmic reticulum</keyword>
<keyword evidence="5" id="KW-0677">Repeat</keyword>
<keyword evidence="4 12" id="KW-0812">Transmembrane</keyword>
<dbReference type="GO" id="GO:0005789">
    <property type="term" value="C:endoplasmic reticulum membrane"/>
    <property type="evidence" value="ECO:0007669"/>
    <property type="project" value="UniProtKB-SubCell"/>
</dbReference>
<dbReference type="SUPFAM" id="SSF117289">
    <property type="entry name" value="Nucleoporin domain"/>
    <property type="match status" value="1"/>
</dbReference>
<evidence type="ECO:0000313" key="13">
    <source>
        <dbReference type="EMBL" id="KAF9618784.1"/>
    </source>
</evidence>
<evidence type="ECO:0000256" key="1">
    <source>
        <dbReference type="ARBA" id="ARBA00004389"/>
    </source>
</evidence>
<feature type="repeat" description="WD" evidence="11">
    <location>
        <begin position="18"/>
        <end position="59"/>
    </location>
</feature>
<keyword evidence="9 12" id="KW-1133">Transmembrane helix</keyword>
<keyword evidence="7" id="KW-0931">ER-Golgi transport</keyword>
<dbReference type="InterPro" id="IPR045260">
    <property type="entry name" value="Sec12-like"/>
</dbReference>
<evidence type="ECO:0000256" key="9">
    <source>
        <dbReference type="ARBA" id="ARBA00022989"/>
    </source>
</evidence>
<keyword evidence="3 11" id="KW-0853">WD repeat</keyword>
<protein>
    <submittedName>
        <fullName evidence="13">Uncharacterized protein</fullName>
    </submittedName>
</protein>
<proteinExistence type="predicted"/>
<gene>
    <name evidence="13" type="ORF">IFM89_002652</name>
</gene>
<feature type="non-terminal residue" evidence="13">
    <location>
        <position position="130"/>
    </location>
</feature>
<dbReference type="OrthoDB" id="2013972at2759"/>
<evidence type="ECO:0000256" key="2">
    <source>
        <dbReference type="ARBA" id="ARBA00022448"/>
    </source>
</evidence>
<dbReference type="PROSITE" id="PS50082">
    <property type="entry name" value="WD_REPEATS_2"/>
    <property type="match status" value="1"/>
</dbReference>
<evidence type="ECO:0000256" key="6">
    <source>
        <dbReference type="ARBA" id="ARBA00022824"/>
    </source>
</evidence>
<evidence type="ECO:0000256" key="8">
    <source>
        <dbReference type="ARBA" id="ARBA00022927"/>
    </source>
</evidence>
<keyword evidence="8" id="KW-0653">Protein transport</keyword>
<evidence type="ECO:0000256" key="7">
    <source>
        <dbReference type="ARBA" id="ARBA00022892"/>
    </source>
</evidence>
<organism evidence="13 14">
    <name type="scientific">Coptis chinensis</name>
    <dbReference type="NCBI Taxonomy" id="261450"/>
    <lineage>
        <taxon>Eukaryota</taxon>
        <taxon>Viridiplantae</taxon>
        <taxon>Streptophyta</taxon>
        <taxon>Embryophyta</taxon>
        <taxon>Tracheophyta</taxon>
        <taxon>Spermatophyta</taxon>
        <taxon>Magnoliopsida</taxon>
        <taxon>Ranunculales</taxon>
        <taxon>Ranunculaceae</taxon>
        <taxon>Coptidoideae</taxon>
        <taxon>Coptis</taxon>
    </lineage>
</organism>